<accession>A0A915PMI6</accession>
<evidence type="ECO:0000256" key="5">
    <source>
        <dbReference type="SAM" id="MobiDB-lite"/>
    </source>
</evidence>
<dbReference type="WBParaSite" id="sdigi.contig141.g5148.t1">
    <property type="protein sequence ID" value="sdigi.contig141.g5148.t1"/>
    <property type="gene ID" value="sdigi.contig141.g5148"/>
</dbReference>
<comment type="subcellular location">
    <subcellularLocation>
        <location evidence="1">Cytoplasm</location>
    </subcellularLocation>
</comment>
<dbReference type="Proteomes" id="UP000887581">
    <property type="component" value="Unplaced"/>
</dbReference>
<feature type="region of interest" description="Disordered" evidence="5">
    <location>
        <begin position="1"/>
        <end position="24"/>
    </location>
</feature>
<evidence type="ECO:0000256" key="1">
    <source>
        <dbReference type="ARBA" id="ARBA00004496"/>
    </source>
</evidence>
<sequence>MRINKEASSRVQRRRMRKKRGKRYMTSNPDWLLRRREGFQILDPVGYQLPSCSHGPCLLFEHRTEEKTEKFFACAVYRSQKRCSFRVNVNDENVSSNSRKDSDTPNAATTSFCYAVIREKVNLLKSKNEEIYYCTTCNDVFSLPHVHPVKGPLEISSLRRPSQLFIARIQNDSESVSLLSFIRITFVIPLSKDFLKASIITSFGVFGLRIRLPLKNVYIEETLSVIVNAIEKSGSDGILCIGTPTVFEHFQSRKLLRQRIKSFLLDIDSRFVRLSPKF</sequence>
<protein>
    <submittedName>
        <fullName evidence="7">Zinc finger GRF-type domain-containing protein</fullName>
    </submittedName>
</protein>
<dbReference type="Pfam" id="PF10237">
    <property type="entry name" value="N6-adenineMlase"/>
    <property type="match status" value="1"/>
</dbReference>
<feature type="compositionally biased region" description="Basic residues" evidence="5">
    <location>
        <begin position="11"/>
        <end position="23"/>
    </location>
</feature>
<evidence type="ECO:0000313" key="6">
    <source>
        <dbReference type="Proteomes" id="UP000887581"/>
    </source>
</evidence>
<keyword evidence="3" id="KW-0489">Methyltransferase</keyword>
<evidence type="ECO:0000256" key="2">
    <source>
        <dbReference type="ARBA" id="ARBA00022490"/>
    </source>
</evidence>
<organism evidence="6 7">
    <name type="scientific">Setaria digitata</name>
    <dbReference type="NCBI Taxonomy" id="48799"/>
    <lineage>
        <taxon>Eukaryota</taxon>
        <taxon>Metazoa</taxon>
        <taxon>Ecdysozoa</taxon>
        <taxon>Nematoda</taxon>
        <taxon>Chromadorea</taxon>
        <taxon>Rhabditida</taxon>
        <taxon>Spirurina</taxon>
        <taxon>Spiruromorpha</taxon>
        <taxon>Filarioidea</taxon>
        <taxon>Setariidae</taxon>
        <taxon>Setaria</taxon>
    </lineage>
</organism>
<keyword evidence="2" id="KW-0963">Cytoplasm</keyword>
<dbReference type="GO" id="GO:0008988">
    <property type="term" value="F:rRNA (adenine-N6-)-methyltransferase activity"/>
    <property type="evidence" value="ECO:0007669"/>
    <property type="project" value="InterPro"/>
</dbReference>
<dbReference type="InterPro" id="IPR041370">
    <property type="entry name" value="Mlase_EEF1AKMT1/ZCCHC4"/>
</dbReference>
<keyword evidence="6" id="KW-1185">Reference proteome</keyword>
<evidence type="ECO:0000256" key="3">
    <source>
        <dbReference type="ARBA" id="ARBA00022603"/>
    </source>
</evidence>
<evidence type="ECO:0000256" key="4">
    <source>
        <dbReference type="ARBA" id="ARBA00022679"/>
    </source>
</evidence>
<dbReference type="GO" id="GO:0005737">
    <property type="term" value="C:cytoplasm"/>
    <property type="evidence" value="ECO:0007669"/>
    <property type="project" value="UniProtKB-SubCell"/>
</dbReference>
<proteinExistence type="predicted"/>
<dbReference type="AlphaFoldDB" id="A0A915PMI6"/>
<evidence type="ECO:0000313" key="7">
    <source>
        <dbReference type="WBParaSite" id="sdigi.contig141.g5148.t1"/>
    </source>
</evidence>
<dbReference type="PANTHER" id="PTHR13493:SF3">
    <property type="entry name" value="RRNA N6-ADENOSINE-METHYLTRANSFERASE ZCCHC4"/>
    <property type="match status" value="1"/>
</dbReference>
<dbReference type="PANTHER" id="PTHR13493">
    <property type="entry name" value="ZINC FINGER CCHC DOMAIN-CONTAINING"/>
    <property type="match status" value="1"/>
</dbReference>
<dbReference type="GO" id="GO:0005730">
    <property type="term" value="C:nucleolus"/>
    <property type="evidence" value="ECO:0007669"/>
    <property type="project" value="TreeGrafter"/>
</dbReference>
<keyword evidence="4" id="KW-0808">Transferase</keyword>
<dbReference type="InterPro" id="IPR039846">
    <property type="entry name" value="ZCCHC4"/>
</dbReference>
<name>A0A915PMI6_9BILA</name>
<reference evidence="7" key="1">
    <citation type="submission" date="2022-11" db="UniProtKB">
        <authorList>
            <consortium name="WormBaseParasite"/>
        </authorList>
    </citation>
    <scope>IDENTIFICATION</scope>
</reference>